<dbReference type="GO" id="GO:0015123">
    <property type="term" value="F:acetate transmembrane transporter activity"/>
    <property type="evidence" value="ECO:0007669"/>
    <property type="project" value="TreeGrafter"/>
</dbReference>
<feature type="transmembrane region" description="Helical" evidence="6">
    <location>
        <begin position="74"/>
        <end position="93"/>
    </location>
</feature>
<dbReference type="OrthoDB" id="45005at2759"/>
<dbReference type="InterPro" id="IPR051633">
    <property type="entry name" value="AceTr"/>
</dbReference>
<evidence type="ECO:0000256" key="4">
    <source>
        <dbReference type="ARBA" id="ARBA00022989"/>
    </source>
</evidence>
<reference evidence="7" key="1">
    <citation type="submission" date="2021-02" db="EMBL/GenBank/DDBJ databases">
        <title>First Annotated Genome of the Yellow-green Alga Tribonema minus.</title>
        <authorList>
            <person name="Mahan K.M."/>
        </authorList>
    </citation>
    <scope>NUCLEOTIDE SEQUENCE</scope>
    <source>
        <strain evidence="7">UTEX B ZZ1240</strain>
    </source>
</reference>
<proteinExistence type="inferred from homology"/>
<feature type="transmembrane region" description="Helical" evidence="6">
    <location>
        <begin position="171"/>
        <end position="189"/>
    </location>
</feature>
<feature type="transmembrane region" description="Helical" evidence="6">
    <location>
        <begin position="105"/>
        <end position="125"/>
    </location>
</feature>
<sequence>MSAIQQDVAAPVGSNLDIEAQSPQKPLTLKTLSPQHAAIVAEKKQANPAPLGLFAFALTTMMLMYVEAEWAEPGFVEVVVCTAIFFGGAVQIMAGMWEMARGSTFAATAFSSYGGFWLGWAFLRVLKLAGFTFGPTTEGYETAEALYLGTWGLFSFLMSLLLFGKPWALRLTFYILTLAFFLLVIGEFHEHAKQAGGYVGLVCAAGAAYTAFSEMVEETYHFKMPLM</sequence>
<feature type="transmembrane region" description="Helical" evidence="6">
    <location>
        <begin position="51"/>
        <end position="68"/>
    </location>
</feature>
<accession>A0A835ZDQ2</accession>
<gene>
    <name evidence="7" type="ORF">JKP88DRAFT_204633</name>
</gene>
<feature type="transmembrane region" description="Helical" evidence="6">
    <location>
        <begin position="195"/>
        <end position="212"/>
    </location>
</feature>
<dbReference type="GO" id="GO:0005886">
    <property type="term" value="C:plasma membrane"/>
    <property type="evidence" value="ECO:0007669"/>
    <property type="project" value="TreeGrafter"/>
</dbReference>
<keyword evidence="3 6" id="KW-0812">Transmembrane</keyword>
<evidence type="ECO:0000256" key="3">
    <source>
        <dbReference type="ARBA" id="ARBA00022692"/>
    </source>
</evidence>
<evidence type="ECO:0000256" key="5">
    <source>
        <dbReference type="ARBA" id="ARBA00023136"/>
    </source>
</evidence>
<name>A0A835ZDQ2_9STRA</name>
<comment type="caution">
    <text evidence="7">The sequence shown here is derived from an EMBL/GenBank/DDBJ whole genome shotgun (WGS) entry which is preliminary data.</text>
</comment>
<evidence type="ECO:0000256" key="6">
    <source>
        <dbReference type="SAM" id="Phobius"/>
    </source>
</evidence>
<protein>
    <submittedName>
        <fullName evidence="7">GPR1/FUN34/yaaH family-domain-containing protein</fullName>
    </submittedName>
</protein>
<keyword evidence="5 6" id="KW-0472">Membrane</keyword>
<dbReference type="PANTHER" id="PTHR31123:SF1">
    <property type="entry name" value="ACCUMULATION OF DYADS PROTEIN 2-RELATED"/>
    <property type="match status" value="1"/>
</dbReference>
<evidence type="ECO:0000256" key="2">
    <source>
        <dbReference type="ARBA" id="ARBA00005587"/>
    </source>
</evidence>
<evidence type="ECO:0000256" key="1">
    <source>
        <dbReference type="ARBA" id="ARBA00004141"/>
    </source>
</evidence>
<comment type="subcellular location">
    <subcellularLocation>
        <location evidence="1">Membrane</location>
        <topology evidence="1">Multi-pass membrane protein</topology>
    </subcellularLocation>
</comment>
<dbReference type="InterPro" id="IPR047622">
    <property type="entry name" value="GPR1_FUN34_YAAH"/>
</dbReference>
<dbReference type="Proteomes" id="UP000664859">
    <property type="component" value="Unassembled WGS sequence"/>
</dbReference>
<dbReference type="PROSITE" id="PS01114">
    <property type="entry name" value="GPR1_FUN34_YAAH"/>
    <property type="match status" value="1"/>
</dbReference>
<dbReference type="NCBIfam" id="NF038013">
    <property type="entry name" value="AceTr_1"/>
    <property type="match status" value="1"/>
</dbReference>
<dbReference type="Pfam" id="PF01184">
    <property type="entry name" value="Gpr1_Fun34_YaaH"/>
    <property type="match status" value="1"/>
</dbReference>
<keyword evidence="8" id="KW-1185">Reference proteome</keyword>
<comment type="similarity">
    <text evidence="2">Belongs to the acetate uptake transporter (AceTr) (TC 2.A.96) family.</text>
</comment>
<dbReference type="InterPro" id="IPR000791">
    <property type="entry name" value="Gpr1/Fun34/SatP-like"/>
</dbReference>
<evidence type="ECO:0000313" key="7">
    <source>
        <dbReference type="EMBL" id="KAG5191805.1"/>
    </source>
</evidence>
<organism evidence="7 8">
    <name type="scientific">Tribonema minus</name>
    <dbReference type="NCBI Taxonomy" id="303371"/>
    <lineage>
        <taxon>Eukaryota</taxon>
        <taxon>Sar</taxon>
        <taxon>Stramenopiles</taxon>
        <taxon>Ochrophyta</taxon>
        <taxon>PX clade</taxon>
        <taxon>Xanthophyceae</taxon>
        <taxon>Tribonematales</taxon>
        <taxon>Tribonemataceae</taxon>
        <taxon>Tribonema</taxon>
    </lineage>
</organism>
<keyword evidence="4 6" id="KW-1133">Transmembrane helix</keyword>
<dbReference type="PANTHER" id="PTHR31123">
    <property type="entry name" value="ACCUMULATION OF DYADS PROTEIN 2-RELATED"/>
    <property type="match status" value="1"/>
</dbReference>
<dbReference type="AlphaFoldDB" id="A0A835ZDQ2"/>
<dbReference type="EMBL" id="JAFCMP010000014">
    <property type="protein sequence ID" value="KAG5191805.1"/>
    <property type="molecule type" value="Genomic_DNA"/>
</dbReference>
<evidence type="ECO:0000313" key="8">
    <source>
        <dbReference type="Proteomes" id="UP000664859"/>
    </source>
</evidence>